<name>A0A4Y2D0D9_ARAVE</name>
<evidence type="ECO:0000313" key="2">
    <source>
        <dbReference type="Proteomes" id="UP000499080"/>
    </source>
</evidence>
<proteinExistence type="predicted"/>
<keyword evidence="2" id="KW-1185">Reference proteome</keyword>
<protein>
    <submittedName>
        <fullName evidence="1">Uncharacterized protein</fullName>
    </submittedName>
</protein>
<evidence type="ECO:0000313" key="1">
    <source>
        <dbReference type="EMBL" id="GBM09839.1"/>
    </source>
</evidence>
<sequence length="218" mass="25184">MSYEAIQGNKLDVEVSECDVLTKIWYQEGRVNWRLIVMSLEEADVRCLNSSVYRRPNVTSELREHVFLPKSSLTGGNVCPDDTSIVEDVPILTSRIPEITQAWKSQTEDEIKIIIIRGCYQRRVWRKHKHWVGTTFQWPSGKISYDAMRKPGCLLISSSTLLLGNWEKTRGTRIAALMDSGHQALIDTYRFNKWPDPSRYSRVFSFRIKQSLFGTCCC</sequence>
<accession>A0A4Y2D0D9</accession>
<reference evidence="1 2" key="1">
    <citation type="journal article" date="2019" name="Sci. Rep.">
        <title>Orb-weaving spider Araneus ventricosus genome elucidates the spidroin gene catalogue.</title>
        <authorList>
            <person name="Kono N."/>
            <person name="Nakamura H."/>
            <person name="Ohtoshi R."/>
            <person name="Moran D.A.P."/>
            <person name="Shinohara A."/>
            <person name="Yoshida Y."/>
            <person name="Fujiwara M."/>
            <person name="Mori M."/>
            <person name="Tomita M."/>
            <person name="Arakawa K."/>
        </authorList>
    </citation>
    <scope>NUCLEOTIDE SEQUENCE [LARGE SCALE GENOMIC DNA]</scope>
</reference>
<gene>
    <name evidence="1" type="ORF">AVEN_234668_1</name>
</gene>
<dbReference type="AlphaFoldDB" id="A0A4Y2D0D9"/>
<comment type="caution">
    <text evidence="1">The sequence shown here is derived from an EMBL/GenBank/DDBJ whole genome shotgun (WGS) entry which is preliminary data.</text>
</comment>
<organism evidence="1 2">
    <name type="scientific">Araneus ventricosus</name>
    <name type="common">Orbweaver spider</name>
    <name type="synonym">Epeira ventricosa</name>
    <dbReference type="NCBI Taxonomy" id="182803"/>
    <lineage>
        <taxon>Eukaryota</taxon>
        <taxon>Metazoa</taxon>
        <taxon>Ecdysozoa</taxon>
        <taxon>Arthropoda</taxon>
        <taxon>Chelicerata</taxon>
        <taxon>Arachnida</taxon>
        <taxon>Araneae</taxon>
        <taxon>Araneomorphae</taxon>
        <taxon>Entelegynae</taxon>
        <taxon>Araneoidea</taxon>
        <taxon>Araneidae</taxon>
        <taxon>Araneus</taxon>
    </lineage>
</organism>
<dbReference type="Proteomes" id="UP000499080">
    <property type="component" value="Unassembled WGS sequence"/>
</dbReference>
<dbReference type="EMBL" id="BGPR01000276">
    <property type="protein sequence ID" value="GBM09839.1"/>
    <property type="molecule type" value="Genomic_DNA"/>
</dbReference>